<sequence>MNIGKLKWNKSMQPPKLLSENDVLPKEVFKITPEVAKFLNVCLKPSLTLDSPTELRCAKEYIKSYFIELETFTLDDDPFAKSFHKIPTAIQVPKEGDQQYLEEILDTNDGFALNFDYCKEPTLKPLFTESDFQIPVVDNQKCEHQGVQRTLTTVPKWHLSFPKSLNTEASSLEKFILNEELQKGVEYRLRAIYMD</sequence>
<proteinExistence type="predicted"/>
<dbReference type="RefSeq" id="XP_019036919.1">
    <property type="nucleotide sequence ID" value="XM_019186564.1"/>
</dbReference>
<evidence type="ECO:0000313" key="1">
    <source>
        <dbReference type="EMBL" id="ODQ57712.1"/>
    </source>
</evidence>
<organism evidence="1 2">
    <name type="scientific">Wickerhamomyces anomalus (strain ATCC 58044 / CBS 1984 / NCYC 433 / NRRL Y-366-8)</name>
    <name type="common">Yeast</name>
    <name type="synonym">Hansenula anomala</name>
    <dbReference type="NCBI Taxonomy" id="683960"/>
    <lineage>
        <taxon>Eukaryota</taxon>
        <taxon>Fungi</taxon>
        <taxon>Dikarya</taxon>
        <taxon>Ascomycota</taxon>
        <taxon>Saccharomycotina</taxon>
        <taxon>Saccharomycetes</taxon>
        <taxon>Phaffomycetales</taxon>
        <taxon>Wickerhamomycetaceae</taxon>
        <taxon>Wickerhamomyces</taxon>
    </lineage>
</organism>
<keyword evidence="2" id="KW-1185">Reference proteome</keyword>
<dbReference type="OrthoDB" id="10635667at2759"/>
<feature type="non-terminal residue" evidence="1">
    <location>
        <position position="195"/>
    </location>
</feature>
<name>A0A1E3NYD5_WICAA</name>
<evidence type="ECO:0000313" key="2">
    <source>
        <dbReference type="Proteomes" id="UP000094112"/>
    </source>
</evidence>
<dbReference type="AlphaFoldDB" id="A0A1E3NYD5"/>
<reference evidence="1 2" key="1">
    <citation type="journal article" date="2016" name="Proc. Natl. Acad. Sci. U.S.A.">
        <title>Comparative genomics of biotechnologically important yeasts.</title>
        <authorList>
            <person name="Riley R."/>
            <person name="Haridas S."/>
            <person name="Wolfe K.H."/>
            <person name="Lopes M.R."/>
            <person name="Hittinger C.T."/>
            <person name="Goeker M."/>
            <person name="Salamov A.A."/>
            <person name="Wisecaver J.H."/>
            <person name="Long T.M."/>
            <person name="Calvey C.H."/>
            <person name="Aerts A.L."/>
            <person name="Barry K.W."/>
            <person name="Choi C."/>
            <person name="Clum A."/>
            <person name="Coughlan A.Y."/>
            <person name="Deshpande S."/>
            <person name="Douglass A.P."/>
            <person name="Hanson S.J."/>
            <person name="Klenk H.-P."/>
            <person name="LaButti K.M."/>
            <person name="Lapidus A."/>
            <person name="Lindquist E.A."/>
            <person name="Lipzen A.M."/>
            <person name="Meier-Kolthoff J.P."/>
            <person name="Ohm R.A."/>
            <person name="Otillar R.P."/>
            <person name="Pangilinan J.L."/>
            <person name="Peng Y."/>
            <person name="Rokas A."/>
            <person name="Rosa C.A."/>
            <person name="Scheuner C."/>
            <person name="Sibirny A.A."/>
            <person name="Slot J.C."/>
            <person name="Stielow J.B."/>
            <person name="Sun H."/>
            <person name="Kurtzman C.P."/>
            <person name="Blackwell M."/>
            <person name="Grigoriev I.V."/>
            <person name="Jeffries T.W."/>
        </authorList>
    </citation>
    <scope>NUCLEOTIDE SEQUENCE [LARGE SCALE GENOMIC DNA]</scope>
    <source>
        <strain evidence="2">ATCC 58044 / CBS 1984 / NCYC 433 / NRRL Y-366-8</strain>
    </source>
</reference>
<dbReference type="GeneID" id="30203810"/>
<dbReference type="EMBL" id="KV454213">
    <property type="protein sequence ID" value="ODQ57712.1"/>
    <property type="molecule type" value="Genomic_DNA"/>
</dbReference>
<accession>A0A1E3NYD5</accession>
<dbReference type="Proteomes" id="UP000094112">
    <property type="component" value="Unassembled WGS sequence"/>
</dbReference>
<protein>
    <submittedName>
        <fullName evidence="1">Uncharacterized protein</fullName>
    </submittedName>
</protein>
<gene>
    <name evidence="1" type="ORF">WICANDRAFT_97121</name>
</gene>